<dbReference type="RefSeq" id="WP_068826265.1">
    <property type="nucleotide sequence ID" value="NZ_CP014224.1"/>
</dbReference>
<feature type="transmembrane region" description="Helical" evidence="7">
    <location>
        <begin position="276"/>
        <end position="302"/>
    </location>
</feature>
<evidence type="ECO:0000256" key="1">
    <source>
        <dbReference type="ARBA" id="ARBA00004141"/>
    </source>
</evidence>
<keyword evidence="3" id="KW-0808">Transferase</keyword>
<dbReference type="InterPro" id="IPR017475">
    <property type="entry name" value="EPS_sugar_tfrase"/>
</dbReference>
<feature type="transmembrane region" description="Helical" evidence="7">
    <location>
        <begin position="14"/>
        <end position="35"/>
    </location>
</feature>
<feature type="transmembrane region" description="Helical" evidence="7">
    <location>
        <begin position="83"/>
        <end position="105"/>
    </location>
</feature>
<accession>A0A1B1Y699</accession>
<evidence type="ECO:0000256" key="7">
    <source>
        <dbReference type="SAM" id="Phobius"/>
    </source>
</evidence>
<sequence>MIPNTKLYVSERIVLLRIIDVLALGLGLVLCNQFLNFKYINILYAPFSKNTITLLAYYLIAAQVFEMYNLVDTASRFKTVRNLFAVTITCGVTYLYTPFLTPVLPANRIDILIFLLCIFFSVFIWRNIYIFTVAKKQFYKYVLLICGDDNMLKDLIYHVSHHSKDNAMYGYVSENKLANSDGFLDIKTTDINEIIEKNDIKELIVSLKGFSKEDEYNLNQKLAYYFEQGINILSYEDYIERVTFCVPEKNLTQHFYKYFNFSENHHNRLYLFFMRVLDVLAGLIGLFFMMLLIPFVLIGNLLASRGGLFYTQERVGAKGRAFKIVKFRSMVMSAEKNGAQWAVKNDARITKFGKFLRKTRIDEIPQFWNVLKGDMSLIGPRPERPEFVSELEKQIPLYAIRHVIKPGLTGWAQVMYPYASSIEEQKKKLRYDLYYIKKRGLFIDFKIVIKTMNTVLYFKGQ</sequence>
<dbReference type="STRING" id="1790137.AXE80_08370"/>
<dbReference type="GO" id="GO:0016020">
    <property type="term" value="C:membrane"/>
    <property type="evidence" value="ECO:0007669"/>
    <property type="project" value="UniProtKB-SubCell"/>
</dbReference>
<keyword evidence="4 7" id="KW-0812">Transmembrane</keyword>
<protein>
    <recommendedName>
        <fullName evidence="8">Bacterial sugar transferase domain-containing protein</fullName>
    </recommendedName>
</protein>
<evidence type="ECO:0000256" key="6">
    <source>
        <dbReference type="ARBA" id="ARBA00023136"/>
    </source>
</evidence>
<evidence type="ECO:0000256" key="5">
    <source>
        <dbReference type="ARBA" id="ARBA00022989"/>
    </source>
</evidence>
<keyword evidence="10" id="KW-1185">Reference proteome</keyword>
<keyword evidence="5 7" id="KW-1133">Transmembrane helix</keyword>
<evidence type="ECO:0000259" key="8">
    <source>
        <dbReference type="Pfam" id="PF02397"/>
    </source>
</evidence>
<evidence type="ECO:0000313" key="10">
    <source>
        <dbReference type="Proteomes" id="UP000092967"/>
    </source>
</evidence>
<proteinExistence type="inferred from homology"/>
<dbReference type="PANTHER" id="PTHR30576">
    <property type="entry name" value="COLANIC BIOSYNTHESIS UDP-GLUCOSE LIPID CARRIER TRANSFERASE"/>
    <property type="match status" value="1"/>
</dbReference>
<feature type="domain" description="Bacterial sugar transferase" evidence="8">
    <location>
        <begin position="275"/>
        <end position="456"/>
    </location>
</feature>
<dbReference type="KEGG" id="wfu:AXE80_08370"/>
<dbReference type="Pfam" id="PF02397">
    <property type="entry name" value="Bac_transf"/>
    <property type="match status" value="1"/>
</dbReference>
<evidence type="ECO:0000313" key="9">
    <source>
        <dbReference type="EMBL" id="ANW96290.1"/>
    </source>
</evidence>
<organism evidence="9 10">
    <name type="scientific">Wenyingzhuangia fucanilytica</name>
    <dbReference type="NCBI Taxonomy" id="1790137"/>
    <lineage>
        <taxon>Bacteria</taxon>
        <taxon>Pseudomonadati</taxon>
        <taxon>Bacteroidota</taxon>
        <taxon>Flavobacteriia</taxon>
        <taxon>Flavobacteriales</taxon>
        <taxon>Flavobacteriaceae</taxon>
        <taxon>Wenyingzhuangia</taxon>
    </lineage>
</organism>
<comment type="similarity">
    <text evidence="2">Belongs to the bacterial sugar transferase family.</text>
</comment>
<dbReference type="InterPro" id="IPR003362">
    <property type="entry name" value="Bact_transf"/>
</dbReference>
<evidence type="ECO:0000256" key="4">
    <source>
        <dbReference type="ARBA" id="ARBA00022692"/>
    </source>
</evidence>
<dbReference type="OrthoDB" id="9808602at2"/>
<dbReference type="AlphaFoldDB" id="A0A1B1Y699"/>
<dbReference type="GO" id="GO:0016780">
    <property type="term" value="F:phosphotransferase activity, for other substituted phosphate groups"/>
    <property type="evidence" value="ECO:0007669"/>
    <property type="project" value="TreeGrafter"/>
</dbReference>
<dbReference type="NCBIfam" id="TIGR03025">
    <property type="entry name" value="EPS_sugtrans"/>
    <property type="match status" value="1"/>
</dbReference>
<feature type="transmembrane region" description="Helical" evidence="7">
    <location>
        <begin position="111"/>
        <end position="131"/>
    </location>
</feature>
<dbReference type="EMBL" id="CP014224">
    <property type="protein sequence ID" value="ANW96290.1"/>
    <property type="molecule type" value="Genomic_DNA"/>
</dbReference>
<name>A0A1B1Y699_9FLAO</name>
<reference evidence="9 10" key="1">
    <citation type="submission" date="2016-02" db="EMBL/GenBank/DDBJ databases">
        <authorList>
            <person name="Wen L."/>
            <person name="He K."/>
            <person name="Yang H."/>
        </authorList>
    </citation>
    <scope>NUCLEOTIDE SEQUENCE [LARGE SCALE GENOMIC DNA]</scope>
    <source>
        <strain evidence="9 10">CZ1127</strain>
    </source>
</reference>
<dbReference type="Proteomes" id="UP000092967">
    <property type="component" value="Chromosome"/>
</dbReference>
<keyword evidence="6 7" id="KW-0472">Membrane</keyword>
<comment type="subcellular location">
    <subcellularLocation>
        <location evidence="1">Membrane</location>
        <topology evidence="1">Multi-pass membrane protein</topology>
    </subcellularLocation>
</comment>
<evidence type="ECO:0000256" key="2">
    <source>
        <dbReference type="ARBA" id="ARBA00006464"/>
    </source>
</evidence>
<dbReference type="PANTHER" id="PTHR30576:SF0">
    <property type="entry name" value="UNDECAPRENYL-PHOSPHATE N-ACETYLGALACTOSAMINYL 1-PHOSPHATE TRANSFERASE-RELATED"/>
    <property type="match status" value="1"/>
</dbReference>
<gene>
    <name evidence="9" type="ORF">AXE80_08370</name>
</gene>
<evidence type="ECO:0000256" key="3">
    <source>
        <dbReference type="ARBA" id="ARBA00022679"/>
    </source>
</evidence>